<dbReference type="PANTHER" id="PTHR23188">
    <property type="entry name" value="RNA POLYMERASE II-ASSOCIATED FACTOR 1 HOMOLOG"/>
    <property type="match status" value="1"/>
</dbReference>
<evidence type="ECO:0000313" key="6">
    <source>
        <dbReference type="Proteomes" id="UP000785200"/>
    </source>
</evidence>
<dbReference type="Pfam" id="PF03985">
    <property type="entry name" value="Paf1"/>
    <property type="match status" value="1"/>
</dbReference>
<dbReference type="AlphaFoldDB" id="A0A9P6VI11"/>
<feature type="compositionally biased region" description="Basic and acidic residues" evidence="4">
    <location>
        <begin position="262"/>
        <end position="276"/>
    </location>
</feature>
<proteinExistence type="inferred from homology"/>
<feature type="region of interest" description="Disordered" evidence="4">
    <location>
        <begin position="147"/>
        <end position="171"/>
    </location>
</feature>
<comment type="similarity">
    <text evidence="2">Belongs to the PAF1 family.</text>
</comment>
<dbReference type="GO" id="GO:0000993">
    <property type="term" value="F:RNA polymerase II complex binding"/>
    <property type="evidence" value="ECO:0007669"/>
    <property type="project" value="TreeGrafter"/>
</dbReference>
<name>A0A9P6VI11_9HELO</name>
<dbReference type="OrthoDB" id="10260285at2759"/>
<evidence type="ECO:0000256" key="1">
    <source>
        <dbReference type="ARBA" id="ARBA00004123"/>
    </source>
</evidence>
<evidence type="ECO:0000256" key="2">
    <source>
        <dbReference type="ARBA" id="ARBA00007560"/>
    </source>
</evidence>
<evidence type="ECO:0000256" key="4">
    <source>
        <dbReference type="SAM" id="MobiDB-lite"/>
    </source>
</evidence>
<evidence type="ECO:0000256" key="3">
    <source>
        <dbReference type="ARBA" id="ARBA00023242"/>
    </source>
</evidence>
<evidence type="ECO:0000313" key="5">
    <source>
        <dbReference type="EMBL" id="KAG0648302.1"/>
    </source>
</evidence>
<dbReference type="PANTHER" id="PTHR23188:SF12">
    <property type="entry name" value="RNA POLYMERASE II-ASSOCIATED FACTOR 1 HOMOLOG"/>
    <property type="match status" value="1"/>
</dbReference>
<organism evidence="5 6">
    <name type="scientific">Hyphodiscus hymeniophilus</name>
    <dbReference type="NCBI Taxonomy" id="353542"/>
    <lineage>
        <taxon>Eukaryota</taxon>
        <taxon>Fungi</taxon>
        <taxon>Dikarya</taxon>
        <taxon>Ascomycota</taxon>
        <taxon>Pezizomycotina</taxon>
        <taxon>Leotiomycetes</taxon>
        <taxon>Helotiales</taxon>
        <taxon>Hyphodiscaceae</taxon>
        <taxon>Hyphodiscus</taxon>
    </lineage>
</organism>
<dbReference type="InterPro" id="IPR007133">
    <property type="entry name" value="RNA_pol_II-assoc_Paf1"/>
</dbReference>
<dbReference type="GO" id="GO:0003682">
    <property type="term" value="F:chromatin binding"/>
    <property type="evidence" value="ECO:0007669"/>
    <property type="project" value="TreeGrafter"/>
</dbReference>
<sequence length="477" mass="53004">MASSAPRGADRMIHQDYIARIRYSNALPPPPNPPKLLDIPNTGLASGQYTTPSFASRLSRDQPLNIEADAELGMPLDLVGMPGIFDGDESSIQAPLQAPVPHPHDRALLRPLSTLGKPKFSDTGVSFLRRTEYISSYTSKSRFDSTTSRSLIDSTGGTRVKKPAQNVDRDSPSFIKGQIEKSFAIAASNIKNPTQVRHPTNPSLKVVSAHQLLPDLDAFPDAGGYITIKFLTNPVPPSNTYDVRLENGLLKPLAPTDEEQDAKDRAREEHERDPDRVPAPVDTIEYELFLTESQEQALTFKRKFDMYDPEKDNEELYPNSTAAGQGCFRFKRIRAYESAHQTGSILDKYDSEVMIAVHDGSDGHHQKAAYYYPIVQKTSIRPQRTKNIQKQKMGFSNVDEDGRVTDFVDMRIEDPDPQMIAARDVYKTHPYGKDEPEPVDEDAPAEEDSDGEAAKRNVDADGSLTPEQGVSDHHSDN</sequence>
<dbReference type="GO" id="GO:0006368">
    <property type="term" value="P:transcription elongation by RNA polymerase II"/>
    <property type="evidence" value="ECO:0007669"/>
    <property type="project" value="InterPro"/>
</dbReference>
<gene>
    <name evidence="5" type="ORF">D0Z07_5276</name>
</gene>
<keyword evidence="3" id="KW-0539">Nucleus</keyword>
<accession>A0A9P6VI11</accession>
<comment type="caution">
    <text evidence="5">The sequence shown here is derived from an EMBL/GenBank/DDBJ whole genome shotgun (WGS) entry which is preliminary data.</text>
</comment>
<comment type="subcellular location">
    <subcellularLocation>
        <location evidence="1">Nucleus</location>
    </subcellularLocation>
</comment>
<feature type="compositionally biased region" description="Polar residues" evidence="4">
    <location>
        <begin position="147"/>
        <end position="157"/>
    </location>
</feature>
<dbReference type="EMBL" id="VNKQ01000010">
    <property type="protein sequence ID" value="KAG0648302.1"/>
    <property type="molecule type" value="Genomic_DNA"/>
</dbReference>
<feature type="region of interest" description="Disordered" evidence="4">
    <location>
        <begin position="415"/>
        <end position="477"/>
    </location>
</feature>
<feature type="compositionally biased region" description="Basic and acidic residues" evidence="4">
    <location>
        <begin position="424"/>
        <end position="436"/>
    </location>
</feature>
<reference evidence="5" key="1">
    <citation type="submission" date="2019-07" db="EMBL/GenBank/DDBJ databases">
        <title>Hyphodiscus hymeniophilus genome sequencing and assembly.</title>
        <authorList>
            <person name="Kramer G."/>
            <person name="Nodwell J."/>
        </authorList>
    </citation>
    <scope>NUCLEOTIDE SEQUENCE</scope>
    <source>
        <strain evidence="5">ATCC 34498</strain>
    </source>
</reference>
<protein>
    <submittedName>
        <fullName evidence="5">RNA polymerase II-associated 1</fullName>
    </submittedName>
</protein>
<feature type="compositionally biased region" description="Acidic residues" evidence="4">
    <location>
        <begin position="437"/>
        <end position="451"/>
    </location>
</feature>
<dbReference type="Proteomes" id="UP000785200">
    <property type="component" value="Unassembled WGS sequence"/>
</dbReference>
<keyword evidence="6" id="KW-1185">Reference proteome</keyword>
<feature type="region of interest" description="Disordered" evidence="4">
    <location>
        <begin position="249"/>
        <end position="278"/>
    </location>
</feature>
<dbReference type="GO" id="GO:0016593">
    <property type="term" value="C:Cdc73/Paf1 complex"/>
    <property type="evidence" value="ECO:0007669"/>
    <property type="project" value="InterPro"/>
</dbReference>